<accession>A0A507DQ61</accession>
<dbReference type="Proteomes" id="UP000320475">
    <property type="component" value="Unassembled WGS sequence"/>
</dbReference>
<evidence type="ECO:0000313" key="1">
    <source>
        <dbReference type="EMBL" id="TPX45346.1"/>
    </source>
</evidence>
<gene>
    <name evidence="1" type="ORF">SeLEV6574_g03899</name>
    <name evidence="2" type="ORF">SeMB42_g00582</name>
</gene>
<dbReference type="EMBL" id="QEAM01000143">
    <property type="protein sequence ID" value="TPX45346.1"/>
    <property type="molecule type" value="Genomic_DNA"/>
</dbReference>
<proteinExistence type="predicted"/>
<dbReference type="EMBL" id="QEAN01000011">
    <property type="protein sequence ID" value="TPX53879.1"/>
    <property type="molecule type" value="Genomic_DNA"/>
</dbReference>
<reference evidence="3 4" key="1">
    <citation type="journal article" date="2019" name="Sci. Rep.">
        <title>Comparative genomics of chytrid fungi reveal insights into the obligate biotrophic and pathogenic lifestyle of Synchytrium endobioticum.</title>
        <authorList>
            <person name="van de Vossenberg B.T.L.H."/>
            <person name="Warris S."/>
            <person name="Nguyen H.D.T."/>
            <person name="van Gent-Pelzer M.P.E."/>
            <person name="Joly D.L."/>
            <person name="van de Geest H.C."/>
            <person name="Bonants P.J.M."/>
            <person name="Smith D.S."/>
            <person name="Levesque C.A."/>
            <person name="van der Lee T.A.J."/>
        </authorList>
    </citation>
    <scope>NUCLEOTIDE SEQUENCE [LARGE SCALE GENOMIC DNA]</scope>
    <source>
        <strain evidence="1 4">LEV6574</strain>
        <strain evidence="2 3">MB42</strain>
    </source>
</reference>
<dbReference type="Proteomes" id="UP000317494">
    <property type="component" value="Unassembled WGS sequence"/>
</dbReference>
<comment type="caution">
    <text evidence="2">The sequence shown here is derived from an EMBL/GenBank/DDBJ whole genome shotgun (WGS) entry which is preliminary data.</text>
</comment>
<dbReference type="AlphaFoldDB" id="A0A507DQ61"/>
<evidence type="ECO:0000313" key="4">
    <source>
        <dbReference type="Proteomes" id="UP000320475"/>
    </source>
</evidence>
<keyword evidence="3" id="KW-1185">Reference proteome</keyword>
<organism evidence="2 3">
    <name type="scientific">Synchytrium endobioticum</name>
    <dbReference type="NCBI Taxonomy" id="286115"/>
    <lineage>
        <taxon>Eukaryota</taxon>
        <taxon>Fungi</taxon>
        <taxon>Fungi incertae sedis</taxon>
        <taxon>Chytridiomycota</taxon>
        <taxon>Chytridiomycota incertae sedis</taxon>
        <taxon>Chytridiomycetes</taxon>
        <taxon>Synchytriales</taxon>
        <taxon>Synchytriaceae</taxon>
        <taxon>Synchytrium</taxon>
    </lineage>
</organism>
<dbReference type="VEuPathDB" id="FungiDB:SeMB42_g00582"/>
<sequence>MTYAATSARHCFQCPYTASSPTIAAAIIANASLSALLDAMRGMIIHKECNYMLLHSQERLGNHLDNAVVPFAAQGENESPEIFEQRQERFNSGKYKAAMLVRQNVVEIVEAQLNVQWTAYQMMEHLTATYGDTTAVNFAVKLEEVHNFTIAEDDDPTNVIAKI</sequence>
<evidence type="ECO:0000313" key="2">
    <source>
        <dbReference type="EMBL" id="TPX53879.1"/>
    </source>
</evidence>
<evidence type="ECO:0000313" key="3">
    <source>
        <dbReference type="Proteomes" id="UP000317494"/>
    </source>
</evidence>
<name>A0A507DQ61_9FUNG</name>
<protein>
    <submittedName>
        <fullName evidence="2">Uncharacterized protein</fullName>
    </submittedName>
</protein>